<dbReference type="Gramene" id="Mp2g04060.1">
    <property type="protein sequence ID" value="Mp2g04060.1.cds1"/>
    <property type="gene ID" value="Mp2g04060"/>
</dbReference>
<protein>
    <submittedName>
        <fullName evidence="2">Uncharacterized protein</fullName>
    </submittedName>
</protein>
<dbReference type="Proteomes" id="UP000244005">
    <property type="component" value="Unassembled WGS sequence"/>
</dbReference>
<reference evidence="3" key="1">
    <citation type="journal article" date="2017" name="Cell">
        <title>Insights into land plant evolution garnered from the Marchantia polymorpha genome.</title>
        <authorList>
            <person name="Bowman J.L."/>
            <person name="Kohchi T."/>
            <person name="Yamato K.T."/>
            <person name="Jenkins J."/>
            <person name="Shu S."/>
            <person name="Ishizaki K."/>
            <person name="Yamaoka S."/>
            <person name="Nishihama R."/>
            <person name="Nakamura Y."/>
            <person name="Berger F."/>
            <person name="Adam C."/>
            <person name="Aki S.S."/>
            <person name="Althoff F."/>
            <person name="Araki T."/>
            <person name="Arteaga-Vazquez M.A."/>
            <person name="Balasubrmanian S."/>
            <person name="Barry K."/>
            <person name="Bauer D."/>
            <person name="Boehm C.R."/>
            <person name="Briginshaw L."/>
            <person name="Caballero-Perez J."/>
            <person name="Catarino B."/>
            <person name="Chen F."/>
            <person name="Chiyoda S."/>
            <person name="Chovatia M."/>
            <person name="Davies K.M."/>
            <person name="Delmans M."/>
            <person name="Demura T."/>
            <person name="Dierschke T."/>
            <person name="Dolan L."/>
            <person name="Dorantes-Acosta A.E."/>
            <person name="Eklund D.M."/>
            <person name="Florent S.N."/>
            <person name="Flores-Sandoval E."/>
            <person name="Fujiyama A."/>
            <person name="Fukuzawa H."/>
            <person name="Galik B."/>
            <person name="Grimanelli D."/>
            <person name="Grimwood J."/>
            <person name="Grossniklaus U."/>
            <person name="Hamada T."/>
            <person name="Haseloff J."/>
            <person name="Hetherington A.J."/>
            <person name="Higo A."/>
            <person name="Hirakawa Y."/>
            <person name="Hundley H.N."/>
            <person name="Ikeda Y."/>
            <person name="Inoue K."/>
            <person name="Inoue S.I."/>
            <person name="Ishida S."/>
            <person name="Jia Q."/>
            <person name="Kakita M."/>
            <person name="Kanazawa T."/>
            <person name="Kawai Y."/>
            <person name="Kawashima T."/>
            <person name="Kennedy M."/>
            <person name="Kinose K."/>
            <person name="Kinoshita T."/>
            <person name="Kohara Y."/>
            <person name="Koide E."/>
            <person name="Komatsu K."/>
            <person name="Kopischke S."/>
            <person name="Kubo M."/>
            <person name="Kyozuka J."/>
            <person name="Lagercrantz U."/>
            <person name="Lin S.S."/>
            <person name="Lindquist E."/>
            <person name="Lipzen A.M."/>
            <person name="Lu C.W."/>
            <person name="De Luna E."/>
            <person name="Martienssen R.A."/>
            <person name="Minamino N."/>
            <person name="Mizutani M."/>
            <person name="Mizutani M."/>
            <person name="Mochizuki N."/>
            <person name="Monte I."/>
            <person name="Mosher R."/>
            <person name="Nagasaki H."/>
            <person name="Nakagami H."/>
            <person name="Naramoto S."/>
            <person name="Nishitani K."/>
            <person name="Ohtani M."/>
            <person name="Okamoto T."/>
            <person name="Okumura M."/>
            <person name="Phillips J."/>
            <person name="Pollak B."/>
            <person name="Reinders A."/>
            <person name="Rovekamp M."/>
            <person name="Sano R."/>
            <person name="Sawa S."/>
            <person name="Schmid M.W."/>
            <person name="Shirakawa M."/>
            <person name="Solano R."/>
            <person name="Spunde A."/>
            <person name="Suetsugu N."/>
            <person name="Sugano S."/>
            <person name="Sugiyama A."/>
            <person name="Sun R."/>
            <person name="Suzuki Y."/>
            <person name="Takenaka M."/>
            <person name="Takezawa D."/>
            <person name="Tomogane H."/>
            <person name="Tsuzuki M."/>
            <person name="Ueda T."/>
            <person name="Umeda M."/>
            <person name="Ward J.M."/>
            <person name="Watanabe Y."/>
            <person name="Yazaki K."/>
            <person name="Yokoyama R."/>
            <person name="Yoshitake Y."/>
            <person name="Yotsui I."/>
            <person name="Zachgo S."/>
            <person name="Schmutz J."/>
        </authorList>
    </citation>
    <scope>NUCLEOTIDE SEQUENCE [LARGE SCALE GENOMIC DNA]</scope>
    <source>
        <strain evidence="3">Tak-1</strain>
    </source>
</reference>
<evidence type="ECO:0000256" key="1">
    <source>
        <dbReference type="SAM" id="Phobius"/>
    </source>
</evidence>
<keyword evidence="1" id="KW-0812">Transmembrane</keyword>
<dbReference type="AlphaFoldDB" id="A0A2R6X7L3"/>
<keyword evidence="1" id="KW-0472">Membrane</keyword>
<evidence type="ECO:0000313" key="2">
    <source>
        <dbReference type="EMBL" id="PTQ42083.1"/>
    </source>
</evidence>
<keyword evidence="3" id="KW-1185">Reference proteome</keyword>
<evidence type="ECO:0000313" key="3">
    <source>
        <dbReference type="Proteomes" id="UP000244005"/>
    </source>
</evidence>
<feature type="transmembrane region" description="Helical" evidence="1">
    <location>
        <begin position="20"/>
        <end position="46"/>
    </location>
</feature>
<dbReference type="EMBL" id="KZ772703">
    <property type="protein sequence ID" value="PTQ42083.1"/>
    <property type="molecule type" value="Genomic_DNA"/>
</dbReference>
<name>A0A2R6X7L3_MARPO</name>
<keyword evidence="1" id="KW-1133">Transmembrane helix</keyword>
<organism evidence="2 3">
    <name type="scientific">Marchantia polymorpha</name>
    <name type="common">Common liverwort</name>
    <name type="synonym">Marchantia aquatica</name>
    <dbReference type="NCBI Taxonomy" id="3197"/>
    <lineage>
        <taxon>Eukaryota</taxon>
        <taxon>Viridiplantae</taxon>
        <taxon>Streptophyta</taxon>
        <taxon>Embryophyta</taxon>
        <taxon>Marchantiophyta</taxon>
        <taxon>Marchantiopsida</taxon>
        <taxon>Marchantiidae</taxon>
        <taxon>Marchantiales</taxon>
        <taxon>Marchantiaceae</taxon>
        <taxon>Marchantia</taxon>
    </lineage>
</organism>
<sequence>MVERLYSRCKIGSEMIRSSLWGMGLSPVVSISHGMSVWVVLSLLMWRCCLHLSFFFLRGSGSMSVCQARRREAERASRSSPMSSCESLKEPGCSRLFPCLCQIWFVSPHRMLQWKIDFCSSV</sequence>
<gene>
    <name evidence="2" type="ORF">MARPO_0031s0062</name>
</gene>
<proteinExistence type="predicted"/>
<accession>A0A2R6X7L3</accession>